<dbReference type="Gramene" id="Mp2g08520.1">
    <property type="protein sequence ID" value="Mp2g08520.1.cds1"/>
    <property type="gene ID" value="Mp2g08520"/>
</dbReference>
<dbReference type="Proteomes" id="UP000244005">
    <property type="component" value="Unassembled WGS sequence"/>
</dbReference>
<evidence type="ECO:0000313" key="1">
    <source>
        <dbReference type="EMBL" id="PTQ45342.1"/>
    </source>
</evidence>
<keyword evidence="2" id="KW-1185">Reference proteome</keyword>
<gene>
    <name evidence="1" type="ORF">MARPO_0015s0137</name>
</gene>
<dbReference type="EMBL" id="KZ772687">
    <property type="protein sequence ID" value="PTQ45342.1"/>
    <property type="molecule type" value="Genomic_DNA"/>
</dbReference>
<evidence type="ECO:0000313" key="2">
    <source>
        <dbReference type="Proteomes" id="UP000244005"/>
    </source>
</evidence>
<protein>
    <submittedName>
        <fullName evidence="1">Uncharacterized protein</fullName>
    </submittedName>
</protein>
<accession>A0A2R6XGX6</accession>
<sequence length="114" mass="12715">MSAGSTRLLERNCHVNTSPHLLFTCIHPSTFYCEIRCSMMAKNLQKAKVETTVHESQFTSTPEVIALRSALTTDTISIGFDGENLCIHLLRHDKKCLLNDLSFCPATIPCNPFS</sequence>
<name>A0A2R6XGX6_MARPO</name>
<organism evidence="1 2">
    <name type="scientific">Marchantia polymorpha</name>
    <name type="common">Common liverwort</name>
    <name type="synonym">Marchantia aquatica</name>
    <dbReference type="NCBI Taxonomy" id="3197"/>
    <lineage>
        <taxon>Eukaryota</taxon>
        <taxon>Viridiplantae</taxon>
        <taxon>Streptophyta</taxon>
        <taxon>Embryophyta</taxon>
        <taxon>Marchantiophyta</taxon>
        <taxon>Marchantiopsida</taxon>
        <taxon>Marchantiidae</taxon>
        <taxon>Marchantiales</taxon>
        <taxon>Marchantiaceae</taxon>
        <taxon>Marchantia</taxon>
    </lineage>
</organism>
<dbReference type="AlphaFoldDB" id="A0A2R6XGX6"/>
<proteinExistence type="predicted"/>
<reference evidence="2" key="1">
    <citation type="journal article" date="2017" name="Cell">
        <title>Insights into land plant evolution garnered from the Marchantia polymorpha genome.</title>
        <authorList>
            <person name="Bowman J.L."/>
            <person name="Kohchi T."/>
            <person name="Yamato K.T."/>
            <person name="Jenkins J."/>
            <person name="Shu S."/>
            <person name="Ishizaki K."/>
            <person name="Yamaoka S."/>
            <person name="Nishihama R."/>
            <person name="Nakamura Y."/>
            <person name="Berger F."/>
            <person name="Adam C."/>
            <person name="Aki S.S."/>
            <person name="Althoff F."/>
            <person name="Araki T."/>
            <person name="Arteaga-Vazquez M.A."/>
            <person name="Balasubrmanian S."/>
            <person name="Barry K."/>
            <person name="Bauer D."/>
            <person name="Boehm C.R."/>
            <person name="Briginshaw L."/>
            <person name="Caballero-Perez J."/>
            <person name="Catarino B."/>
            <person name="Chen F."/>
            <person name="Chiyoda S."/>
            <person name="Chovatia M."/>
            <person name="Davies K.M."/>
            <person name="Delmans M."/>
            <person name="Demura T."/>
            <person name="Dierschke T."/>
            <person name="Dolan L."/>
            <person name="Dorantes-Acosta A.E."/>
            <person name="Eklund D.M."/>
            <person name="Florent S.N."/>
            <person name="Flores-Sandoval E."/>
            <person name="Fujiyama A."/>
            <person name="Fukuzawa H."/>
            <person name="Galik B."/>
            <person name="Grimanelli D."/>
            <person name="Grimwood J."/>
            <person name="Grossniklaus U."/>
            <person name="Hamada T."/>
            <person name="Haseloff J."/>
            <person name="Hetherington A.J."/>
            <person name="Higo A."/>
            <person name="Hirakawa Y."/>
            <person name="Hundley H.N."/>
            <person name="Ikeda Y."/>
            <person name="Inoue K."/>
            <person name="Inoue S.I."/>
            <person name="Ishida S."/>
            <person name="Jia Q."/>
            <person name="Kakita M."/>
            <person name="Kanazawa T."/>
            <person name="Kawai Y."/>
            <person name="Kawashima T."/>
            <person name="Kennedy M."/>
            <person name="Kinose K."/>
            <person name="Kinoshita T."/>
            <person name="Kohara Y."/>
            <person name="Koide E."/>
            <person name="Komatsu K."/>
            <person name="Kopischke S."/>
            <person name="Kubo M."/>
            <person name="Kyozuka J."/>
            <person name="Lagercrantz U."/>
            <person name="Lin S.S."/>
            <person name="Lindquist E."/>
            <person name="Lipzen A.M."/>
            <person name="Lu C.W."/>
            <person name="De Luna E."/>
            <person name="Martienssen R.A."/>
            <person name="Minamino N."/>
            <person name="Mizutani M."/>
            <person name="Mizutani M."/>
            <person name="Mochizuki N."/>
            <person name="Monte I."/>
            <person name="Mosher R."/>
            <person name="Nagasaki H."/>
            <person name="Nakagami H."/>
            <person name="Naramoto S."/>
            <person name="Nishitani K."/>
            <person name="Ohtani M."/>
            <person name="Okamoto T."/>
            <person name="Okumura M."/>
            <person name="Phillips J."/>
            <person name="Pollak B."/>
            <person name="Reinders A."/>
            <person name="Rovekamp M."/>
            <person name="Sano R."/>
            <person name="Sawa S."/>
            <person name="Schmid M.W."/>
            <person name="Shirakawa M."/>
            <person name="Solano R."/>
            <person name="Spunde A."/>
            <person name="Suetsugu N."/>
            <person name="Sugano S."/>
            <person name="Sugiyama A."/>
            <person name="Sun R."/>
            <person name="Suzuki Y."/>
            <person name="Takenaka M."/>
            <person name="Takezawa D."/>
            <person name="Tomogane H."/>
            <person name="Tsuzuki M."/>
            <person name="Ueda T."/>
            <person name="Umeda M."/>
            <person name="Ward J.M."/>
            <person name="Watanabe Y."/>
            <person name="Yazaki K."/>
            <person name="Yokoyama R."/>
            <person name="Yoshitake Y."/>
            <person name="Yotsui I."/>
            <person name="Zachgo S."/>
            <person name="Schmutz J."/>
        </authorList>
    </citation>
    <scope>NUCLEOTIDE SEQUENCE [LARGE SCALE GENOMIC DNA]</scope>
    <source>
        <strain evidence="2">Tak-1</strain>
    </source>
</reference>